<keyword evidence="2" id="KW-1185">Reference proteome</keyword>
<organism evidence="1 2">
    <name type="scientific">Prescottella agglutinans</name>
    <dbReference type="NCBI Taxonomy" id="1644129"/>
    <lineage>
        <taxon>Bacteria</taxon>
        <taxon>Bacillati</taxon>
        <taxon>Actinomycetota</taxon>
        <taxon>Actinomycetes</taxon>
        <taxon>Mycobacteriales</taxon>
        <taxon>Nocardiaceae</taxon>
        <taxon>Prescottella</taxon>
    </lineage>
</organism>
<sequence>MKSSPSAVTATERWERYLAWNTAVAEVIYPETDETSPAYMDLEDEVVRLIAAAAHEDVADPEKALAAAVQAVTIDEHGFSLANVSSRTRRWSVRSVEPPPCLAFLALTVVAAEGMGNTDEGLASTAYYARLARLLGLNDNDSALRRHYQRDAELLWKRVNRWLENLEGERGVPTAFALTHRYVGLPMSQALVREADRQRFPAMFSQFGLSPGMRLAPDDVATYLGMWLTAESSTATANLRRLWKRSDSHDRIAAIAAVELANWDGVQQGSVATPTAGRALVIANMRTGFLGSSLDLSLGIRPISENMDGHMEVLETSGHWSAISFIPGTAGLWRTGYTEEIDFGSMLEGLVRLRNVGGDGGTEYKRHPRQVVPLIYDELQSAYVQAERMQLGVDSLILVRALGAGTDAANAVDEVSRVLGSCARPGFSTMDSIDGLPTGWVLFSSIQMFVAPAAGSTRFNELVPLARNQLTVAGGLQIPSRIRKWSTMRPPEVRATVQGENQLRVTLTDAEDETELRAWESATGSLVAPLSELDLFDGDYQISLFAGSKKTPIQQISIRLRSGDAIDDFMWNRAPRLNYILDTPMGAVTASEGEAEEIVVDGLNCDGTADITSTEVATSTVFWNKPREPRQATRVSIGTPDPKSCVATGAHRIQLPPAYGGNAPKFIEGECTSCGLVKRYPGWLPRHRRSTIPHPGESSDPQISVNELPAVAEAKVDWDAALDTLVHLGGGSFSSLDNVARQLEGSALFVDSFTRALEALGHIAVERDQRLRPMRWELAPSCLAQTASGQYRLTGRWCRESIVSIELRYGTDVLSRSEPTTGPNERLLAPLGADELQSIADLEAGTVIEEAGPTLLAALPRLSDVASALQRVSMPGFESAERFDLRSATWVPTGDPSSPGAYRIKRGFENVYVYRDEDDVANGVGAITGAHLAKHLAANATGRTFAFYVETSEAILAPLGCELPGLYERAAVAFSGHLPSSKSVRIAQQKRTCLLYPSIDRASADLLVTLLTT</sequence>
<name>A0ABT6MB60_9NOCA</name>
<dbReference type="EMBL" id="JARXVC010000006">
    <property type="protein sequence ID" value="MDH6281546.1"/>
    <property type="molecule type" value="Genomic_DNA"/>
</dbReference>
<comment type="caution">
    <text evidence="1">The sequence shown here is derived from an EMBL/GenBank/DDBJ whole genome shotgun (WGS) entry which is preliminary data.</text>
</comment>
<gene>
    <name evidence="1" type="ORF">M2280_002767</name>
</gene>
<evidence type="ECO:0000313" key="1">
    <source>
        <dbReference type="EMBL" id="MDH6281546.1"/>
    </source>
</evidence>
<protein>
    <submittedName>
        <fullName evidence="1">Uncharacterized protein</fullName>
    </submittedName>
</protein>
<evidence type="ECO:0000313" key="2">
    <source>
        <dbReference type="Proteomes" id="UP001160334"/>
    </source>
</evidence>
<dbReference type="Proteomes" id="UP001160334">
    <property type="component" value="Unassembled WGS sequence"/>
</dbReference>
<accession>A0ABT6MB60</accession>
<proteinExistence type="predicted"/>
<reference evidence="1 2" key="1">
    <citation type="submission" date="2023-04" db="EMBL/GenBank/DDBJ databases">
        <title>Forest soil microbial communities from Buena Vista Peninsula, Colon Province, Panama.</title>
        <authorList>
            <person name="Bouskill N."/>
        </authorList>
    </citation>
    <scope>NUCLEOTIDE SEQUENCE [LARGE SCALE GENOMIC DNA]</scope>
    <source>
        <strain evidence="1 2">CFH S0262</strain>
    </source>
</reference>